<evidence type="ECO:0000313" key="7">
    <source>
        <dbReference type="Proteomes" id="UP000094893"/>
    </source>
</evidence>
<dbReference type="Proteomes" id="UP000094893">
    <property type="component" value="Unassembled WGS sequence"/>
</dbReference>
<dbReference type="CDD" id="cd03230">
    <property type="entry name" value="ABC_DR_subfamily_A"/>
    <property type="match status" value="1"/>
</dbReference>
<dbReference type="AlphaFoldDB" id="A0A1C2IZP2"/>
<evidence type="ECO:0000259" key="4">
    <source>
        <dbReference type="PROSITE" id="PS50893"/>
    </source>
</evidence>
<dbReference type="Gene3D" id="3.40.50.300">
    <property type="entry name" value="P-loop containing nucleotide triphosphate hydrolases"/>
    <property type="match status" value="1"/>
</dbReference>
<dbReference type="PROSITE" id="PS00211">
    <property type="entry name" value="ABC_TRANSPORTER_1"/>
    <property type="match status" value="1"/>
</dbReference>
<organism evidence="6 7">
    <name type="scientific">Acidithiobacillus thiooxidans</name>
    <name type="common">Thiobacillus thiooxidans</name>
    <dbReference type="NCBI Taxonomy" id="930"/>
    <lineage>
        <taxon>Bacteria</taxon>
        <taxon>Pseudomonadati</taxon>
        <taxon>Pseudomonadota</taxon>
        <taxon>Acidithiobacillia</taxon>
        <taxon>Acidithiobacillales</taxon>
        <taxon>Acidithiobacillaceae</taxon>
        <taxon>Acidithiobacillus</taxon>
    </lineage>
</organism>
<dbReference type="GeneID" id="60695723"/>
<dbReference type="InterPro" id="IPR051782">
    <property type="entry name" value="ABC_Transporter_VariousFunc"/>
</dbReference>
<dbReference type="EMBL" id="LWSA01000073">
    <property type="protein sequence ID" value="OCX74272.1"/>
    <property type="molecule type" value="Genomic_DNA"/>
</dbReference>
<dbReference type="PROSITE" id="PS50893">
    <property type="entry name" value="ABC_TRANSPORTER_2"/>
    <property type="match status" value="1"/>
</dbReference>
<evidence type="ECO:0000256" key="1">
    <source>
        <dbReference type="ARBA" id="ARBA00022448"/>
    </source>
</evidence>
<evidence type="ECO:0000313" key="8">
    <source>
        <dbReference type="Proteomes" id="UP000095008"/>
    </source>
</evidence>
<dbReference type="RefSeq" id="WP_010639124.1">
    <property type="nucleotide sequence ID" value="NZ_DAIAWO010000020.1"/>
</dbReference>
<evidence type="ECO:0000256" key="3">
    <source>
        <dbReference type="ARBA" id="ARBA00022840"/>
    </source>
</evidence>
<comment type="caution">
    <text evidence="6">The sequence shown here is derived from an EMBL/GenBank/DDBJ whole genome shotgun (WGS) entry which is preliminary data.</text>
</comment>
<feature type="domain" description="ABC transporter" evidence="4">
    <location>
        <begin position="11"/>
        <end position="236"/>
    </location>
</feature>
<dbReference type="eggNOG" id="COG1131">
    <property type="taxonomic scope" value="Bacteria"/>
</dbReference>
<dbReference type="SMART" id="SM00382">
    <property type="entry name" value="AAA"/>
    <property type="match status" value="1"/>
</dbReference>
<dbReference type="InterPro" id="IPR027417">
    <property type="entry name" value="P-loop_NTPase"/>
</dbReference>
<dbReference type="EMBL" id="LWRY01000111">
    <property type="protein sequence ID" value="OCX72358.1"/>
    <property type="molecule type" value="Genomic_DNA"/>
</dbReference>
<keyword evidence="1" id="KW-0813">Transport</keyword>
<evidence type="ECO:0000313" key="6">
    <source>
        <dbReference type="EMBL" id="OCX74272.1"/>
    </source>
</evidence>
<keyword evidence="2" id="KW-0547">Nucleotide-binding</keyword>
<keyword evidence="3 6" id="KW-0067">ATP-binding</keyword>
<dbReference type="Proteomes" id="UP000095008">
    <property type="component" value="Unassembled WGS sequence"/>
</dbReference>
<reference evidence="6 7" key="1">
    <citation type="journal article" date="2016" name="Int. J. Mol. Sci.">
        <title>Comparative genomics of the extreme acidophile Acidithiobacillus thiooxidans reveals intraspecific divergence and niche adaptation.</title>
        <authorList>
            <person name="Zhang X."/>
            <person name="Feng X."/>
            <person name="Tao J."/>
            <person name="Ma L."/>
            <person name="Xiao Y."/>
            <person name="Liang Y."/>
            <person name="Liu X."/>
            <person name="Yin H."/>
        </authorList>
    </citation>
    <scope>NUCLEOTIDE SEQUENCE [LARGE SCALE GENOMIC DNA]</scope>
    <source>
        <strain evidence="6 7">A02</strain>
        <strain evidence="5">DXS-W</strain>
    </source>
</reference>
<sequence>MNPSGQDTALLRCRTVGKFYGEARILREISLDLYPGEIVALLGPNGAGKSTLLTCLIGLILANTGDIELFGQDIQQLDTQNRIQTGFVPQEFSGFSWMRVKQLLELIAGFYPASGRHWKKLEDWADLDSSKKVQELSGGQRQRLAIVLAMRHRPRLLILDEPVSQLDPQARQDFLSLLQEHALEHEAAVLLSSHIVSDLERICSRFLVLHHGRIIAEWPRETLQPGEAESRFLAMTRDSN</sequence>
<keyword evidence="8" id="KW-1185">Reference proteome</keyword>
<dbReference type="InterPro" id="IPR003439">
    <property type="entry name" value="ABC_transporter-like_ATP-bd"/>
</dbReference>
<dbReference type="GO" id="GO:0005524">
    <property type="term" value="F:ATP binding"/>
    <property type="evidence" value="ECO:0007669"/>
    <property type="project" value="UniProtKB-KW"/>
</dbReference>
<evidence type="ECO:0000313" key="5">
    <source>
        <dbReference type="EMBL" id="OCX72358.1"/>
    </source>
</evidence>
<accession>A0A1C2IZP2</accession>
<dbReference type="InterPro" id="IPR017871">
    <property type="entry name" value="ABC_transporter-like_CS"/>
</dbReference>
<dbReference type="SUPFAM" id="SSF52540">
    <property type="entry name" value="P-loop containing nucleoside triphosphate hydrolases"/>
    <property type="match status" value="1"/>
</dbReference>
<dbReference type="InterPro" id="IPR003593">
    <property type="entry name" value="AAA+_ATPase"/>
</dbReference>
<dbReference type="GO" id="GO:0016887">
    <property type="term" value="F:ATP hydrolysis activity"/>
    <property type="evidence" value="ECO:0007669"/>
    <property type="project" value="InterPro"/>
</dbReference>
<name>A0A1C2IZP2_ACITH</name>
<protein>
    <submittedName>
        <fullName evidence="6">ABC transporter ATP-binding protein</fullName>
    </submittedName>
</protein>
<dbReference type="Pfam" id="PF00005">
    <property type="entry name" value="ABC_tran"/>
    <property type="match status" value="1"/>
</dbReference>
<dbReference type="PANTHER" id="PTHR42939">
    <property type="entry name" value="ABC TRANSPORTER ATP-BINDING PROTEIN ALBC-RELATED"/>
    <property type="match status" value="1"/>
</dbReference>
<dbReference type="STRING" id="930.GCA_002079865_03414"/>
<dbReference type="PANTHER" id="PTHR42939:SF1">
    <property type="entry name" value="ABC TRANSPORTER ATP-BINDING PROTEIN ALBC-RELATED"/>
    <property type="match status" value="1"/>
</dbReference>
<evidence type="ECO:0000256" key="2">
    <source>
        <dbReference type="ARBA" id="ARBA00022741"/>
    </source>
</evidence>
<gene>
    <name evidence="5" type="ORF">A6M23_09895</name>
    <name evidence="6" type="ORF">A6P07_06085</name>
</gene>
<proteinExistence type="predicted"/>